<proteinExistence type="predicted"/>
<reference evidence="1 2" key="1">
    <citation type="submission" date="2018-07" db="EMBL/GenBank/DDBJ databases">
        <title>Genomic Encyclopedia of Type Strains, Phase IV (KMG-IV): sequencing the most valuable type-strain genomes for metagenomic binning, comparative biology and taxonomic classification.</title>
        <authorList>
            <person name="Goeker M."/>
        </authorList>
    </citation>
    <scope>NUCLEOTIDE SEQUENCE [LARGE SCALE GENOMIC DNA]</scope>
    <source>
        <strain evidence="1 2">DSM 21634</strain>
    </source>
</reference>
<dbReference type="Proteomes" id="UP000252884">
    <property type="component" value="Unassembled WGS sequence"/>
</dbReference>
<evidence type="ECO:0000313" key="1">
    <source>
        <dbReference type="EMBL" id="RCW63650.1"/>
    </source>
</evidence>
<comment type="caution">
    <text evidence="1">The sequence shown here is derived from an EMBL/GenBank/DDBJ whole genome shotgun (WGS) entry which is preliminary data.</text>
</comment>
<organism evidence="1 2">
    <name type="scientific">Pseudorhodoferax soli</name>
    <dbReference type="NCBI Taxonomy" id="545864"/>
    <lineage>
        <taxon>Bacteria</taxon>
        <taxon>Pseudomonadati</taxon>
        <taxon>Pseudomonadota</taxon>
        <taxon>Betaproteobacteria</taxon>
        <taxon>Burkholderiales</taxon>
        <taxon>Comamonadaceae</taxon>
    </lineage>
</organism>
<dbReference type="AlphaFoldDB" id="A0A368X6N6"/>
<accession>A0A368X6N6</accession>
<gene>
    <name evidence="1" type="ORF">DES41_11846</name>
</gene>
<keyword evidence="2" id="KW-1185">Reference proteome</keyword>
<sequence length="334" mass="36137">MTRLHTPKVTVACGASIVAPSPVGTWLKSASAAIPLRELSVEKMVATCLCAGSVRSRSLARMVLHMRHETFPNHLPESHGNSISDQATNSGHVDSLTGLHELVSPRKCLQDCALAQRERTVLLGMTKSTAAEAVELSSDSGRRKIPIHPSIHAGKALSCFALVARRKQIRIPIAPASARASGPDSALVEFGEPTRPVDWIVLRSFTRTKRLHSLYCRPNSASPVTLRVAITQLQLAESRGKQDQTGAGLRNSVLLALNDADTHLIVVVAERLDEPSEDRMLSHLRNVLHGHQCRQALLNNTAEMLQHRPPSVGLVGLVKAVSRERLAGCAPSQK</sequence>
<protein>
    <submittedName>
        <fullName evidence="1">Uncharacterized protein</fullName>
    </submittedName>
</protein>
<dbReference type="EMBL" id="QPJK01000018">
    <property type="protein sequence ID" value="RCW63650.1"/>
    <property type="molecule type" value="Genomic_DNA"/>
</dbReference>
<name>A0A368X6N6_9BURK</name>
<evidence type="ECO:0000313" key="2">
    <source>
        <dbReference type="Proteomes" id="UP000252884"/>
    </source>
</evidence>